<reference evidence="1 2" key="1">
    <citation type="journal article" date="2018" name="Nat. Biotechnol.">
        <title>A standardized bacterial taxonomy based on genome phylogeny substantially revises the tree of life.</title>
        <authorList>
            <person name="Parks D.H."/>
            <person name="Chuvochina M."/>
            <person name="Waite D.W."/>
            <person name="Rinke C."/>
            <person name="Skarshewski A."/>
            <person name="Chaumeil P.A."/>
            <person name="Hugenholtz P."/>
        </authorList>
    </citation>
    <scope>NUCLEOTIDE SEQUENCE [LARGE SCALE GENOMIC DNA]</scope>
    <source>
        <strain evidence="1">UBA9169</strain>
    </source>
</reference>
<organism evidence="1 2">
    <name type="scientific">Roseovarius nubinhibens</name>
    <dbReference type="NCBI Taxonomy" id="314263"/>
    <lineage>
        <taxon>Bacteria</taxon>
        <taxon>Pseudomonadati</taxon>
        <taxon>Pseudomonadota</taxon>
        <taxon>Alphaproteobacteria</taxon>
        <taxon>Rhodobacterales</taxon>
        <taxon>Roseobacteraceae</taxon>
        <taxon>Roseovarius</taxon>
    </lineage>
</organism>
<evidence type="ECO:0000313" key="2">
    <source>
        <dbReference type="Proteomes" id="UP000264719"/>
    </source>
</evidence>
<protein>
    <submittedName>
        <fullName evidence="1">Uncharacterized protein</fullName>
    </submittedName>
</protein>
<gene>
    <name evidence="1" type="ORF">DCS45_03965</name>
</gene>
<name>A0A348W911_9RHOB</name>
<proteinExistence type="predicted"/>
<comment type="caution">
    <text evidence="1">The sequence shown here is derived from an EMBL/GenBank/DDBJ whole genome shotgun (WGS) entry which is preliminary data.</text>
</comment>
<dbReference type="EMBL" id="DMVW01000042">
    <property type="protein sequence ID" value="HAR51023.1"/>
    <property type="molecule type" value="Genomic_DNA"/>
</dbReference>
<evidence type="ECO:0000313" key="1">
    <source>
        <dbReference type="EMBL" id="HAR51023.1"/>
    </source>
</evidence>
<accession>A0A348W911</accession>
<sequence length="157" mass="18050">MAPFDISLTKRKTWLQRQIINPIETLEAALAPENTPHFSHWEHFGDIRPPSREPLLAALAELRKEADLLQSDFEEEISGEVAGKISHTNEIRHYVVYVCLSELRECYPDLKLSRGNWDKKLKVATGAIPDFVRRVFFETTGNHEQLDGPIQRNMKAI</sequence>
<dbReference type="Proteomes" id="UP000264719">
    <property type="component" value="Unassembled WGS sequence"/>
</dbReference>
<dbReference type="AlphaFoldDB" id="A0A348W911"/>